<gene>
    <name evidence="8" type="ORF">EUA06_20640</name>
</gene>
<feature type="domain" description="RNA polymerase sigma factor 70 region 4 type 2" evidence="7">
    <location>
        <begin position="170"/>
        <end position="221"/>
    </location>
</feature>
<dbReference type="CDD" id="cd06171">
    <property type="entry name" value="Sigma70_r4"/>
    <property type="match status" value="1"/>
</dbReference>
<evidence type="ECO:0000313" key="9">
    <source>
        <dbReference type="Proteomes" id="UP000291838"/>
    </source>
</evidence>
<dbReference type="InterPro" id="IPR013325">
    <property type="entry name" value="RNA_pol_sigma_r2"/>
</dbReference>
<evidence type="ECO:0000256" key="4">
    <source>
        <dbReference type="ARBA" id="ARBA00023125"/>
    </source>
</evidence>
<keyword evidence="9" id="KW-1185">Reference proteome</keyword>
<comment type="caution">
    <text evidence="8">The sequence shown here is derived from an EMBL/GenBank/DDBJ whole genome shotgun (WGS) entry which is preliminary data.</text>
</comment>
<proteinExistence type="inferred from homology"/>
<evidence type="ECO:0000256" key="3">
    <source>
        <dbReference type="ARBA" id="ARBA00023082"/>
    </source>
</evidence>
<evidence type="ECO:0000256" key="1">
    <source>
        <dbReference type="ARBA" id="ARBA00010641"/>
    </source>
</evidence>
<dbReference type="Pfam" id="PF04542">
    <property type="entry name" value="Sigma70_r2"/>
    <property type="match status" value="1"/>
</dbReference>
<dbReference type="OrthoDB" id="3777963at2"/>
<comment type="similarity">
    <text evidence="1">Belongs to the sigma-70 factor family. ECF subfamily.</text>
</comment>
<feature type="domain" description="RNA polymerase sigma-70 region 2" evidence="6">
    <location>
        <begin position="99"/>
        <end position="148"/>
    </location>
</feature>
<dbReference type="InterPro" id="IPR007627">
    <property type="entry name" value="RNA_pol_sigma70_r2"/>
</dbReference>
<dbReference type="GO" id="GO:0016987">
    <property type="term" value="F:sigma factor activity"/>
    <property type="evidence" value="ECO:0007669"/>
    <property type="project" value="UniProtKB-KW"/>
</dbReference>
<dbReference type="PANTHER" id="PTHR43133:SF50">
    <property type="entry name" value="ECF RNA POLYMERASE SIGMA FACTOR SIGM"/>
    <property type="match status" value="1"/>
</dbReference>
<dbReference type="InterPro" id="IPR039425">
    <property type="entry name" value="RNA_pol_sigma-70-like"/>
</dbReference>
<dbReference type="SUPFAM" id="SSF88659">
    <property type="entry name" value="Sigma3 and sigma4 domains of RNA polymerase sigma factors"/>
    <property type="match status" value="1"/>
</dbReference>
<dbReference type="GO" id="GO:0003677">
    <property type="term" value="F:DNA binding"/>
    <property type="evidence" value="ECO:0007669"/>
    <property type="project" value="UniProtKB-KW"/>
</dbReference>
<sequence>MVPQGGHCHAERGQYGFRTGTLREPIPPWIAINHVLRPRRSGPSGPGLRASHTTDLIWAGGKRTNLPRRQHDVSNADFAEFYAASRDRCLRAVVASGLSRMEAEDALAEAYARAFARWGTVRECVSPSAWVVRTAVNANISWWRRRRREQVEPDAGAGVSARGDRRGDADLVRAVADLPARQRQVVVLRYLLDLDTAQTALALGLAPGTVTAHLHRALRTLRDHPALDQTEVGR</sequence>
<keyword evidence="5" id="KW-0804">Transcription</keyword>
<evidence type="ECO:0000313" key="8">
    <source>
        <dbReference type="EMBL" id="RYB88543.1"/>
    </source>
</evidence>
<dbReference type="Proteomes" id="UP000291838">
    <property type="component" value="Unassembled WGS sequence"/>
</dbReference>
<evidence type="ECO:0000259" key="6">
    <source>
        <dbReference type="Pfam" id="PF04542"/>
    </source>
</evidence>
<accession>A0A4Q2RN67</accession>
<name>A0A4Q2RN67_9ACTN</name>
<evidence type="ECO:0000259" key="7">
    <source>
        <dbReference type="Pfam" id="PF08281"/>
    </source>
</evidence>
<dbReference type="InterPro" id="IPR036388">
    <property type="entry name" value="WH-like_DNA-bd_sf"/>
</dbReference>
<evidence type="ECO:0000256" key="5">
    <source>
        <dbReference type="ARBA" id="ARBA00023163"/>
    </source>
</evidence>
<dbReference type="Gene3D" id="1.10.10.10">
    <property type="entry name" value="Winged helix-like DNA-binding domain superfamily/Winged helix DNA-binding domain"/>
    <property type="match status" value="1"/>
</dbReference>
<dbReference type="InterPro" id="IPR014284">
    <property type="entry name" value="RNA_pol_sigma-70_dom"/>
</dbReference>
<dbReference type="PANTHER" id="PTHR43133">
    <property type="entry name" value="RNA POLYMERASE ECF-TYPE SIGMA FACTO"/>
    <property type="match status" value="1"/>
</dbReference>
<reference evidence="8 9" key="1">
    <citation type="submission" date="2019-01" db="EMBL/GenBank/DDBJ databases">
        <title>Novel species of Nocardioides.</title>
        <authorList>
            <person name="Liu Q."/>
            <person name="Xin Y.-H."/>
        </authorList>
    </citation>
    <scope>NUCLEOTIDE SEQUENCE [LARGE SCALE GENOMIC DNA]</scope>
    <source>
        <strain evidence="8 9">HLT3-15</strain>
    </source>
</reference>
<organism evidence="8 9">
    <name type="scientific">Nocardioides glacieisoli</name>
    <dbReference type="NCBI Taxonomy" id="1168730"/>
    <lineage>
        <taxon>Bacteria</taxon>
        <taxon>Bacillati</taxon>
        <taxon>Actinomycetota</taxon>
        <taxon>Actinomycetes</taxon>
        <taxon>Propionibacteriales</taxon>
        <taxon>Nocardioidaceae</taxon>
        <taxon>Nocardioides</taxon>
    </lineage>
</organism>
<dbReference type="SUPFAM" id="SSF88946">
    <property type="entry name" value="Sigma2 domain of RNA polymerase sigma factors"/>
    <property type="match status" value="1"/>
</dbReference>
<dbReference type="Pfam" id="PF08281">
    <property type="entry name" value="Sigma70_r4_2"/>
    <property type="match status" value="1"/>
</dbReference>
<evidence type="ECO:0000256" key="2">
    <source>
        <dbReference type="ARBA" id="ARBA00023015"/>
    </source>
</evidence>
<dbReference type="EMBL" id="SDWS01000013">
    <property type="protein sequence ID" value="RYB88543.1"/>
    <property type="molecule type" value="Genomic_DNA"/>
</dbReference>
<dbReference type="Gene3D" id="1.10.1740.10">
    <property type="match status" value="1"/>
</dbReference>
<keyword evidence="2" id="KW-0805">Transcription regulation</keyword>
<keyword evidence="3" id="KW-0731">Sigma factor</keyword>
<dbReference type="AlphaFoldDB" id="A0A4Q2RN67"/>
<protein>
    <submittedName>
        <fullName evidence="8">SigE family RNA polymerase sigma factor</fullName>
    </submittedName>
</protein>
<dbReference type="InterPro" id="IPR013249">
    <property type="entry name" value="RNA_pol_sigma70_r4_t2"/>
</dbReference>
<keyword evidence="4" id="KW-0238">DNA-binding</keyword>
<dbReference type="GO" id="GO:0006352">
    <property type="term" value="P:DNA-templated transcription initiation"/>
    <property type="evidence" value="ECO:0007669"/>
    <property type="project" value="InterPro"/>
</dbReference>
<dbReference type="InterPro" id="IPR013324">
    <property type="entry name" value="RNA_pol_sigma_r3/r4-like"/>
</dbReference>
<dbReference type="NCBIfam" id="TIGR02937">
    <property type="entry name" value="sigma70-ECF"/>
    <property type="match status" value="1"/>
</dbReference>